<name>A0A916UT01_9HYPH</name>
<evidence type="ECO:0000313" key="6">
    <source>
        <dbReference type="Proteomes" id="UP000637002"/>
    </source>
</evidence>
<dbReference type="PANTHER" id="PTHR46268">
    <property type="entry name" value="STRESS RESPONSE PROTEIN NHAX"/>
    <property type="match status" value="1"/>
</dbReference>
<dbReference type="PANTHER" id="PTHR46268:SF27">
    <property type="entry name" value="UNIVERSAL STRESS PROTEIN RV2623"/>
    <property type="match status" value="1"/>
</dbReference>
<dbReference type="InterPro" id="IPR006016">
    <property type="entry name" value="UspA"/>
</dbReference>
<accession>A0A916UT01</accession>
<dbReference type="InterPro" id="IPR014729">
    <property type="entry name" value="Rossmann-like_a/b/a_fold"/>
</dbReference>
<evidence type="ECO:0000256" key="2">
    <source>
        <dbReference type="ARBA" id="ARBA00022741"/>
    </source>
</evidence>
<dbReference type="Gene3D" id="3.40.50.620">
    <property type="entry name" value="HUPs"/>
    <property type="match status" value="2"/>
</dbReference>
<dbReference type="Proteomes" id="UP000637002">
    <property type="component" value="Unassembled WGS sequence"/>
</dbReference>
<sequence>MTASGASLPRHILLATDLSARCDRAQDRALELAREWQAKLTMAHVLDVPSLPDDEEVKPDAGDARGRALGLMHRELKDIGDVSWEVEVREGRPSDVVLDVAREKGCDLIVTGIAGRDTLGRFLLGSTSLDVVQHAEAPVLVVKSRCHAPYRGAVVASDLSPASGSALEEATRLFRPSQLTLFHAFDMPYRAFAEERRDYEDASGRMALDEMRSFLTSRLGPAGGEVGVHVAYGDPATLLAEYAAKLDIDLVVGGTNGRTGILGVLLGSVAAAILDEVPCDVLIVPSKGARQAA</sequence>
<dbReference type="CDD" id="cd00293">
    <property type="entry name" value="USP-like"/>
    <property type="match status" value="2"/>
</dbReference>
<dbReference type="RefSeq" id="WP_188612011.1">
    <property type="nucleotide sequence ID" value="NZ_BMGG01000010.1"/>
</dbReference>
<feature type="domain" description="UspA" evidence="4">
    <location>
        <begin position="10"/>
        <end position="143"/>
    </location>
</feature>
<keyword evidence="3" id="KW-0067">ATP-binding</keyword>
<gene>
    <name evidence="5" type="ORF">GCM10010994_51090</name>
</gene>
<reference evidence="5" key="1">
    <citation type="journal article" date="2014" name="Int. J. Syst. Evol. Microbiol.">
        <title>Complete genome sequence of Corynebacterium casei LMG S-19264T (=DSM 44701T), isolated from a smear-ripened cheese.</title>
        <authorList>
            <consortium name="US DOE Joint Genome Institute (JGI-PGF)"/>
            <person name="Walter F."/>
            <person name="Albersmeier A."/>
            <person name="Kalinowski J."/>
            <person name="Ruckert C."/>
        </authorList>
    </citation>
    <scope>NUCLEOTIDE SEQUENCE</scope>
    <source>
        <strain evidence="5">CGMCC 1.12919</strain>
    </source>
</reference>
<dbReference type="SUPFAM" id="SSF52402">
    <property type="entry name" value="Adenine nucleotide alpha hydrolases-like"/>
    <property type="match status" value="2"/>
</dbReference>
<comment type="caution">
    <text evidence="5">The sequence shown here is derived from an EMBL/GenBank/DDBJ whole genome shotgun (WGS) entry which is preliminary data.</text>
</comment>
<dbReference type="AlphaFoldDB" id="A0A916UT01"/>
<keyword evidence="6" id="KW-1185">Reference proteome</keyword>
<proteinExistence type="inferred from homology"/>
<dbReference type="EMBL" id="BMGG01000010">
    <property type="protein sequence ID" value="GGC86945.1"/>
    <property type="molecule type" value="Genomic_DNA"/>
</dbReference>
<reference evidence="5" key="2">
    <citation type="submission" date="2020-09" db="EMBL/GenBank/DDBJ databases">
        <authorList>
            <person name="Sun Q."/>
            <person name="Zhou Y."/>
        </authorList>
    </citation>
    <scope>NUCLEOTIDE SEQUENCE</scope>
    <source>
        <strain evidence="5">CGMCC 1.12919</strain>
    </source>
</reference>
<evidence type="ECO:0000313" key="5">
    <source>
        <dbReference type="EMBL" id="GGC86945.1"/>
    </source>
</evidence>
<evidence type="ECO:0000256" key="1">
    <source>
        <dbReference type="ARBA" id="ARBA00008791"/>
    </source>
</evidence>
<evidence type="ECO:0000256" key="3">
    <source>
        <dbReference type="ARBA" id="ARBA00022840"/>
    </source>
</evidence>
<dbReference type="PRINTS" id="PR01438">
    <property type="entry name" value="UNVRSLSTRESS"/>
</dbReference>
<dbReference type="Pfam" id="PF00582">
    <property type="entry name" value="Usp"/>
    <property type="match status" value="2"/>
</dbReference>
<dbReference type="InterPro" id="IPR006015">
    <property type="entry name" value="Universal_stress_UspA"/>
</dbReference>
<keyword evidence="2" id="KW-0547">Nucleotide-binding</keyword>
<dbReference type="GO" id="GO:0005524">
    <property type="term" value="F:ATP binding"/>
    <property type="evidence" value="ECO:0007669"/>
    <property type="project" value="UniProtKB-KW"/>
</dbReference>
<feature type="domain" description="UspA" evidence="4">
    <location>
        <begin position="150"/>
        <end position="285"/>
    </location>
</feature>
<protein>
    <submittedName>
        <fullName evidence="5">Universal stress protein</fullName>
    </submittedName>
</protein>
<organism evidence="5 6">
    <name type="scientific">Chelatococcus reniformis</name>
    <dbReference type="NCBI Taxonomy" id="1494448"/>
    <lineage>
        <taxon>Bacteria</taxon>
        <taxon>Pseudomonadati</taxon>
        <taxon>Pseudomonadota</taxon>
        <taxon>Alphaproteobacteria</taxon>
        <taxon>Hyphomicrobiales</taxon>
        <taxon>Chelatococcaceae</taxon>
        <taxon>Chelatococcus</taxon>
    </lineage>
</organism>
<evidence type="ECO:0000259" key="4">
    <source>
        <dbReference type="Pfam" id="PF00582"/>
    </source>
</evidence>
<comment type="similarity">
    <text evidence="1">Belongs to the universal stress protein A family.</text>
</comment>